<feature type="transmembrane region" description="Helical" evidence="1">
    <location>
        <begin position="34"/>
        <end position="56"/>
    </location>
</feature>
<reference evidence="3 4" key="1">
    <citation type="journal article" date="2022" name="Int. J. Syst. Evol. Microbiol.">
        <title>Prevotella herbatica sp. nov., a plant polysaccharide-decomposing anaerobic bacterium isolated from a methanogenic reactor.</title>
        <authorList>
            <person name="Uek A."/>
            <person name="Tonouchi A."/>
            <person name="Kaku N."/>
            <person name="Ueki K."/>
        </authorList>
    </citation>
    <scope>NUCLEOTIDE SEQUENCE [LARGE SCALE GENOMIC DNA]</scope>
    <source>
        <strain evidence="3 4">WR041</strain>
    </source>
</reference>
<accession>A0ABM7NZV6</accession>
<protein>
    <submittedName>
        <fullName evidence="3">Phosphatase PAP2 family protein</fullName>
    </submittedName>
</protein>
<proteinExistence type="predicted"/>
<feature type="transmembrane region" description="Helical" evidence="1">
    <location>
        <begin position="199"/>
        <end position="223"/>
    </location>
</feature>
<keyword evidence="1" id="KW-0472">Membrane</keyword>
<organism evidence="3 4">
    <name type="scientific">Prevotella herbatica</name>
    <dbReference type="NCBI Taxonomy" id="2801997"/>
    <lineage>
        <taxon>Bacteria</taxon>
        <taxon>Pseudomonadati</taxon>
        <taxon>Bacteroidota</taxon>
        <taxon>Bacteroidia</taxon>
        <taxon>Bacteroidales</taxon>
        <taxon>Prevotellaceae</taxon>
        <taxon>Prevotella</taxon>
    </lineage>
</organism>
<evidence type="ECO:0000313" key="3">
    <source>
        <dbReference type="EMBL" id="BCS86059.1"/>
    </source>
</evidence>
<dbReference type="Pfam" id="PF01569">
    <property type="entry name" value="PAP2"/>
    <property type="match status" value="1"/>
</dbReference>
<dbReference type="SMART" id="SM00014">
    <property type="entry name" value="acidPPc"/>
    <property type="match status" value="1"/>
</dbReference>
<feature type="transmembrane region" description="Helical" evidence="1">
    <location>
        <begin position="117"/>
        <end position="138"/>
    </location>
</feature>
<dbReference type="Gene3D" id="1.20.144.10">
    <property type="entry name" value="Phosphatidic acid phosphatase type 2/haloperoxidase"/>
    <property type="match status" value="1"/>
</dbReference>
<dbReference type="RefSeq" id="WP_207153652.1">
    <property type="nucleotide sequence ID" value="NZ_AP024484.1"/>
</dbReference>
<feature type="transmembrane region" description="Helical" evidence="1">
    <location>
        <begin position="63"/>
        <end position="86"/>
    </location>
</feature>
<dbReference type="InterPro" id="IPR000326">
    <property type="entry name" value="PAP2/HPO"/>
</dbReference>
<dbReference type="SUPFAM" id="SSF48317">
    <property type="entry name" value="Acid phosphatase/Vanadium-dependent haloperoxidase"/>
    <property type="match status" value="1"/>
</dbReference>
<dbReference type="PANTHER" id="PTHR14969">
    <property type="entry name" value="SPHINGOSINE-1-PHOSPHATE PHOSPHOHYDROLASE"/>
    <property type="match status" value="1"/>
</dbReference>
<keyword evidence="1" id="KW-0812">Transmembrane</keyword>
<keyword evidence="1" id="KW-1133">Transmembrane helix</keyword>
<evidence type="ECO:0000256" key="1">
    <source>
        <dbReference type="SAM" id="Phobius"/>
    </source>
</evidence>
<evidence type="ECO:0000259" key="2">
    <source>
        <dbReference type="SMART" id="SM00014"/>
    </source>
</evidence>
<evidence type="ECO:0000313" key="4">
    <source>
        <dbReference type="Proteomes" id="UP001319045"/>
    </source>
</evidence>
<feature type="transmembrane region" description="Helical" evidence="1">
    <location>
        <begin position="145"/>
        <end position="163"/>
    </location>
</feature>
<dbReference type="Proteomes" id="UP001319045">
    <property type="component" value="Chromosome"/>
</dbReference>
<dbReference type="EMBL" id="AP024484">
    <property type="protein sequence ID" value="BCS86059.1"/>
    <property type="molecule type" value="Genomic_DNA"/>
</dbReference>
<dbReference type="InterPro" id="IPR036938">
    <property type="entry name" value="PAP2/HPO_sf"/>
</dbReference>
<keyword evidence="4" id="KW-1185">Reference proteome</keyword>
<feature type="domain" description="Phosphatidic acid phosphatase type 2/haloperoxidase" evidence="2">
    <location>
        <begin position="71"/>
        <end position="184"/>
    </location>
</feature>
<dbReference type="PANTHER" id="PTHR14969:SF13">
    <property type="entry name" value="AT30094P"/>
    <property type="match status" value="1"/>
</dbReference>
<gene>
    <name evidence="3" type="ORF">prwr041_19520</name>
</gene>
<name>A0ABM7NZV6_9BACT</name>
<feature type="transmembrane region" description="Helical" evidence="1">
    <location>
        <begin position="169"/>
        <end position="187"/>
    </location>
</feature>
<sequence length="225" mass="25774">MIALLLDIMQEVKSADTSAFLTVNGCHNSYWDTFMWLVSDRFIWVPMYLSLLYVLLRNYSPKVVLGILVSVGVIVLFTDSFSSQVIRPWIARLRPSNLQNPISGMVHIVDGHRGGSYGFPSSHASNTWGLVFFMAYLLRRHWLTGFLFVWAAIVCYSRMYLGVHYFGDIIVGTLFGLLGSSVVYYVFQRLSGKKYKQNLKYTYVPVWVGLSIFAIIFITAIFYRV</sequence>